<reference evidence="7" key="1">
    <citation type="submission" date="2021-01" db="EMBL/GenBank/DDBJ databases">
        <title>Whole genome shotgun sequence of Planosporangium flavigriseum NBRC 105377.</title>
        <authorList>
            <person name="Komaki H."/>
            <person name="Tamura T."/>
        </authorList>
    </citation>
    <scope>NUCLEOTIDE SEQUENCE</scope>
    <source>
        <strain evidence="7">NBRC 105377</strain>
    </source>
</reference>
<evidence type="ECO:0000313" key="7">
    <source>
        <dbReference type="EMBL" id="GIG71848.1"/>
    </source>
</evidence>
<dbReference type="GO" id="GO:0003700">
    <property type="term" value="F:DNA-binding transcription factor activity"/>
    <property type="evidence" value="ECO:0007669"/>
    <property type="project" value="TreeGrafter"/>
</dbReference>
<dbReference type="PANTHER" id="PTHR30055:SF238">
    <property type="entry name" value="MYCOFACTOCIN BIOSYNTHESIS TRANSCRIPTIONAL REGULATOR MFTR-RELATED"/>
    <property type="match status" value="1"/>
</dbReference>
<dbReference type="InterPro" id="IPR023772">
    <property type="entry name" value="DNA-bd_HTH_TetR-type_CS"/>
</dbReference>
<evidence type="ECO:0000256" key="4">
    <source>
        <dbReference type="PROSITE-ProRule" id="PRU00335"/>
    </source>
</evidence>
<evidence type="ECO:0000259" key="6">
    <source>
        <dbReference type="PROSITE" id="PS50977"/>
    </source>
</evidence>
<dbReference type="InterPro" id="IPR001647">
    <property type="entry name" value="HTH_TetR"/>
</dbReference>
<evidence type="ECO:0000313" key="8">
    <source>
        <dbReference type="Proteomes" id="UP000653674"/>
    </source>
</evidence>
<dbReference type="AlphaFoldDB" id="A0A8J3LJJ9"/>
<protein>
    <submittedName>
        <fullName evidence="7">TetR family transcriptional regulator</fullName>
    </submittedName>
</protein>
<dbReference type="Proteomes" id="UP000653674">
    <property type="component" value="Unassembled WGS sequence"/>
</dbReference>
<dbReference type="PANTHER" id="PTHR30055">
    <property type="entry name" value="HTH-TYPE TRANSCRIPTIONAL REGULATOR RUTR"/>
    <property type="match status" value="1"/>
</dbReference>
<feature type="region of interest" description="Disordered" evidence="5">
    <location>
        <begin position="1"/>
        <end position="24"/>
    </location>
</feature>
<keyword evidence="3" id="KW-0804">Transcription</keyword>
<evidence type="ECO:0000256" key="5">
    <source>
        <dbReference type="SAM" id="MobiDB-lite"/>
    </source>
</evidence>
<evidence type="ECO:0000256" key="1">
    <source>
        <dbReference type="ARBA" id="ARBA00023015"/>
    </source>
</evidence>
<keyword evidence="8" id="KW-1185">Reference proteome</keyword>
<feature type="DNA-binding region" description="H-T-H motif" evidence="4">
    <location>
        <begin position="49"/>
        <end position="68"/>
    </location>
</feature>
<dbReference type="InterPro" id="IPR041347">
    <property type="entry name" value="MftR_C"/>
</dbReference>
<keyword evidence="2 4" id="KW-0238">DNA-binding</keyword>
<dbReference type="EMBL" id="BONU01000001">
    <property type="protein sequence ID" value="GIG71848.1"/>
    <property type="molecule type" value="Genomic_DNA"/>
</dbReference>
<dbReference type="InterPro" id="IPR009057">
    <property type="entry name" value="Homeodomain-like_sf"/>
</dbReference>
<dbReference type="RefSeq" id="WP_168076459.1">
    <property type="nucleotide sequence ID" value="NZ_BAAAQJ010000026.1"/>
</dbReference>
<dbReference type="PROSITE" id="PS01081">
    <property type="entry name" value="HTH_TETR_1"/>
    <property type="match status" value="1"/>
</dbReference>
<dbReference type="Gene3D" id="1.10.357.10">
    <property type="entry name" value="Tetracycline Repressor, domain 2"/>
    <property type="match status" value="1"/>
</dbReference>
<accession>A0A8J3LJJ9</accession>
<evidence type="ECO:0000256" key="3">
    <source>
        <dbReference type="ARBA" id="ARBA00023163"/>
    </source>
</evidence>
<sequence length="219" mass="24127">MAEPVPSAEPAPHGAHALGLRERKKRQTRQALRSNALRLVAEHGLDAVSVEDIAAAADVSKRTFFNYFETKEAAIVDFTPEQLSMFETVLAQRPPGEPPIESLRAIMMQLIGAQAEELASELEQQRRRLIQADPALSHRQLTVFGAVERIIIRWVNERFRIDPTSSLYPAVLAGASSAAVGAAFMRWDPATGVPRLLDLLNEAYDVLAASLVPPQGWRI</sequence>
<organism evidence="7 8">
    <name type="scientific">Planosporangium flavigriseum</name>
    <dbReference type="NCBI Taxonomy" id="373681"/>
    <lineage>
        <taxon>Bacteria</taxon>
        <taxon>Bacillati</taxon>
        <taxon>Actinomycetota</taxon>
        <taxon>Actinomycetes</taxon>
        <taxon>Micromonosporales</taxon>
        <taxon>Micromonosporaceae</taxon>
        <taxon>Planosporangium</taxon>
    </lineage>
</organism>
<evidence type="ECO:0000256" key="2">
    <source>
        <dbReference type="ARBA" id="ARBA00023125"/>
    </source>
</evidence>
<dbReference type="PROSITE" id="PS50977">
    <property type="entry name" value="HTH_TETR_2"/>
    <property type="match status" value="1"/>
</dbReference>
<feature type="domain" description="HTH tetR-type" evidence="6">
    <location>
        <begin position="26"/>
        <end position="86"/>
    </location>
</feature>
<keyword evidence="1" id="KW-0805">Transcription regulation</keyword>
<dbReference type="InterPro" id="IPR050109">
    <property type="entry name" value="HTH-type_TetR-like_transc_reg"/>
</dbReference>
<comment type="caution">
    <text evidence="7">The sequence shown here is derived from an EMBL/GenBank/DDBJ whole genome shotgun (WGS) entry which is preliminary data.</text>
</comment>
<dbReference type="GO" id="GO:0000976">
    <property type="term" value="F:transcription cis-regulatory region binding"/>
    <property type="evidence" value="ECO:0007669"/>
    <property type="project" value="TreeGrafter"/>
</dbReference>
<proteinExistence type="predicted"/>
<name>A0A8J3LJJ9_9ACTN</name>
<dbReference type="Gene3D" id="1.10.10.60">
    <property type="entry name" value="Homeodomain-like"/>
    <property type="match status" value="1"/>
</dbReference>
<gene>
    <name evidence="7" type="ORF">Pfl04_02520</name>
</gene>
<dbReference type="Pfam" id="PF00440">
    <property type="entry name" value="TetR_N"/>
    <property type="match status" value="1"/>
</dbReference>
<dbReference type="Pfam" id="PF17754">
    <property type="entry name" value="TetR_C_14"/>
    <property type="match status" value="1"/>
</dbReference>
<dbReference type="SUPFAM" id="SSF46689">
    <property type="entry name" value="Homeodomain-like"/>
    <property type="match status" value="1"/>
</dbReference>